<dbReference type="EMBL" id="JAIVFP010000001">
    <property type="protein sequence ID" value="MCI4683282.1"/>
    <property type="molecule type" value="Genomic_DNA"/>
</dbReference>
<evidence type="ECO:0000256" key="1">
    <source>
        <dbReference type="ARBA" id="ARBA00038494"/>
    </source>
</evidence>
<dbReference type="RefSeq" id="WP_243067244.1">
    <property type="nucleotide sequence ID" value="NZ_JAIVFK010000025.1"/>
</dbReference>
<reference evidence="3" key="1">
    <citation type="journal article" date="2022" name="ISME J.">
        <title>Identification of active gaseous-alkane degraders at natural gas seeps.</title>
        <authorList>
            <person name="Farhan Ul Haque M."/>
            <person name="Hernandez M."/>
            <person name="Crombie A.T."/>
            <person name="Murrell J.C."/>
        </authorList>
    </citation>
    <scope>NUCLEOTIDE SEQUENCE</scope>
    <source>
        <strain evidence="3">PC2</strain>
    </source>
</reference>
<dbReference type="PANTHER" id="PTHR43630">
    <property type="entry name" value="POLY-BETA-1,6-N-ACETYL-D-GLUCOSAMINE SYNTHASE"/>
    <property type="match status" value="1"/>
</dbReference>
<proteinExistence type="inferred from homology"/>
<organism evidence="3 4">
    <name type="scientific">Candidatus Rhodoblastus alkanivorans</name>
    <dbReference type="NCBI Taxonomy" id="2954117"/>
    <lineage>
        <taxon>Bacteria</taxon>
        <taxon>Pseudomonadati</taxon>
        <taxon>Pseudomonadota</taxon>
        <taxon>Alphaproteobacteria</taxon>
        <taxon>Hyphomicrobiales</taxon>
        <taxon>Rhodoblastaceae</taxon>
        <taxon>Rhodoblastus</taxon>
    </lineage>
</organism>
<evidence type="ECO:0000313" key="4">
    <source>
        <dbReference type="Proteomes" id="UP001139104"/>
    </source>
</evidence>
<dbReference type="InterPro" id="IPR029044">
    <property type="entry name" value="Nucleotide-diphossugar_trans"/>
</dbReference>
<feature type="domain" description="Glycosyltransferase 2-like" evidence="2">
    <location>
        <begin position="6"/>
        <end position="144"/>
    </location>
</feature>
<dbReference type="InterPro" id="IPR001173">
    <property type="entry name" value="Glyco_trans_2-like"/>
</dbReference>
<dbReference type="CDD" id="cd02511">
    <property type="entry name" value="Beta4Glucosyltransferase"/>
    <property type="match status" value="1"/>
</dbReference>
<dbReference type="Pfam" id="PF00535">
    <property type="entry name" value="Glycos_transf_2"/>
    <property type="match status" value="1"/>
</dbReference>
<protein>
    <submittedName>
        <fullName evidence="3">Glycosyltransferase family 2 protein</fullName>
    </submittedName>
</protein>
<gene>
    <name evidence="3" type="ORF">K2U94_10970</name>
</gene>
<comment type="similarity">
    <text evidence="1">Belongs to the glycosyltransferase 2 family. WaaE/KdtX subfamily.</text>
</comment>
<name>A0ABS9Z7V7_9HYPH</name>
<sequence length="322" mass="36614">MIDLAVIILTFNEEKHVARAISSVAGLASEIFVIDSGSTDRTANIARALGATVLENKFVNYAKQFQWALDHAPIHSGWIMRLDADEILEPELVAEIAERLPALPATIVGVNLRRRHVFLGRWIRHGGRYPLILLRIFRRGRGRIENRWMDEHLIVRGGSTIEFRHDFSDANLNDLSFFTDKHNRYATREAIDVLNRKYGLDPSTDLLSVEGTSRQASLKRAVKEGIYNRLPLWAGPLLYFLYRYIVRFGFLDGREGAIYHFLQGFWYRFLVAAKVEEYERALRGLDSPEAKRKTLEQLTGHRLESAANLSRQAAPLGSGALA</sequence>
<accession>A0ABS9Z7V7</accession>
<comment type="caution">
    <text evidence="3">The sequence shown here is derived from an EMBL/GenBank/DDBJ whole genome shotgun (WGS) entry which is preliminary data.</text>
</comment>
<keyword evidence="4" id="KW-1185">Reference proteome</keyword>
<dbReference type="PANTHER" id="PTHR43630:SF2">
    <property type="entry name" value="GLYCOSYLTRANSFERASE"/>
    <property type="match status" value="1"/>
</dbReference>
<dbReference type="Proteomes" id="UP001139104">
    <property type="component" value="Unassembled WGS sequence"/>
</dbReference>
<evidence type="ECO:0000259" key="2">
    <source>
        <dbReference type="Pfam" id="PF00535"/>
    </source>
</evidence>
<dbReference type="Gene3D" id="3.90.550.10">
    <property type="entry name" value="Spore Coat Polysaccharide Biosynthesis Protein SpsA, Chain A"/>
    <property type="match status" value="1"/>
</dbReference>
<evidence type="ECO:0000313" key="3">
    <source>
        <dbReference type="EMBL" id="MCI4683282.1"/>
    </source>
</evidence>
<dbReference type="SUPFAM" id="SSF53448">
    <property type="entry name" value="Nucleotide-diphospho-sugar transferases"/>
    <property type="match status" value="1"/>
</dbReference>